<dbReference type="Pfam" id="PF02633">
    <property type="entry name" value="Creatininase"/>
    <property type="match status" value="1"/>
</dbReference>
<keyword evidence="4" id="KW-0862">Zinc</keyword>
<protein>
    <submittedName>
        <fullName evidence="6">Creatininase family protein</fullName>
    </submittedName>
</protein>
<dbReference type="SUPFAM" id="SSF102215">
    <property type="entry name" value="Creatininase"/>
    <property type="match status" value="1"/>
</dbReference>
<evidence type="ECO:0000256" key="3">
    <source>
        <dbReference type="ARBA" id="ARBA00022801"/>
    </source>
</evidence>
<dbReference type="RefSeq" id="WP_252915403.1">
    <property type="nucleotide sequence ID" value="NZ_JAAAML010000001.1"/>
</dbReference>
<accession>A0ABT1CPU4</accession>
<evidence type="ECO:0000256" key="1">
    <source>
        <dbReference type="ARBA" id="ARBA00001947"/>
    </source>
</evidence>
<evidence type="ECO:0000313" key="7">
    <source>
        <dbReference type="Proteomes" id="UP001320715"/>
    </source>
</evidence>
<comment type="cofactor">
    <cofactor evidence="1">
        <name>Zn(2+)</name>
        <dbReference type="ChEBI" id="CHEBI:29105"/>
    </cofactor>
</comment>
<reference evidence="6 7" key="1">
    <citation type="submission" date="2020-01" db="EMBL/GenBank/DDBJ databases">
        <title>Genomes of bacteria type strains.</title>
        <authorList>
            <person name="Chen J."/>
            <person name="Zhu S."/>
            <person name="Yang J."/>
        </authorList>
    </citation>
    <scope>NUCLEOTIDE SEQUENCE [LARGE SCALE GENOMIC DNA]</scope>
    <source>
        <strain evidence="6 7">DSM 16655</strain>
    </source>
</reference>
<name>A0ABT1CPU4_9HYPH</name>
<evidence type="ECO:0000256" key="2">
    <source>
        <dbReference type="ARBA" id="ARBA00022723"/>
    </source>
</evidence>
<dbReference type="InterPro" id="IPR003785">
    <property type="entry name" value="Creatininase/forma_Hydrolase"/>
</dbReference>
<dbReference type="InterPro" id="IPR024087">
    <property type="entry name" value="Creatininase-like_sf"/>
</dbReference>
<dbReference type="PANTHER" id="PTHR35005">
    <property type="entry name" value="3-DEHYDRO-SCYLLO-INOSOSE HYDROLASE"/>
    <property type="match status" value="1"/>
</dbReference>
<comment type="caution">
    <text evidence="6">The sequence shown here is derived from an EMBL/GenBank/DDBJ whole genome shotgun (WGS) entry which is preliminary data.</text>
</comment>
<dbReference type="Proteomes" id="UP001320715">
    <property type="component" value="Unassembled WGS sequence"/>
</dbReference>
<sequence length="264" mass="28627">MKRKIWWGDFTTREFEGLDPDNTIAVLPVAATEQHGPHLPVSTDSSIMQGMLESVIDLAPADLDIRILPIQSVGKSNEHQHAPGTLTIPVTTLIDHWVELGHSVARAGIRKVVLVNSHGGNEEVMGIVARELRVRARMLAVKTSWMRFGLPTGLYSPAETSYGIHGGDVETSLMLHFQPDLVAFDKAENFVSAVSRAEAEFELLRHTGTHAFAWIASDVNPAGAVGEAALATAAKGEATARHQAEGFLKLMNDVRAAKLSDWLA</sequence>
<organism evidence="6 7">
    <name type="scientific">Hoeflea alexandrii</name>
    <dbReference type="NCBI Taxonomy" id="288436"/>
    <lineage>
        <taxon>Bacteria</taxon>
        <taxon>Pseudomonadati</taxon>
        <taxon>Pseudomonadota</taxon>
        <taxon>Alphaproteobacteria</taxon>
        <taxon>Hyphomicrobiales</taxon>
        <taxon>Rhizobiaceae</taxon>
        <taxon>Hoeflea</taxon>
    </lineage>
</organism>
<evidence type="ECO:0000256" key="5">
    <source>
        <dbReference type="ARBA" id="ARBA00024029"/>
    </source>
</evidence>
<gene>
    <name evidence="6" type="ORF">GTW23_08590</name>
</gene>
<comment type="similarity">
    <text evidence="5">Belongs to the creatininase superfamily.</text>
</comment>
<dbReference type="EMBL" id="JAAAML010000001">
    <property type="protein sequence ID" value="MCO6408227.1"/>
    <property type="molecule type" value="Genomic_DNA"/>
</dbReference>
<dbReference type="PANTHER" id="PTHR35005:SF1">
    <property type="entry name" value="2-AMINO-5-FORMYLAMINO-6-RIBOSYLAMINOPYRIMIDIN-4(3H)-ONE 5'-MONOPHOSPHATE DEFORMYLASE"/>
    <property type="match status" value="1"/>
</dbReference>
<evidence type="ECO:0000256" key="4">
    <source>
        <dbReference type="ARBA" id="ARBA00022833"/>
    </source>
</evidence>
<dbReference type="Gene3D" id="3.40.50.10310">
    <property type="entry name" value="Creatininase"/>
    <property type="match status" value="1"/>
</dbReference>
<keyword evidence="3" id="KW-0378">Hydrolase</keyword>
<keyword evidence="2" id="KW-0479">Metal-binding</keyword>
<evidence type="ECO:0000313" key="6">
    <source>
        <dbReference type="EMBL" id="MCO6408227.1"/>
    </source>
</evidence>
<keyword evidence="7" id="KW-1185">Reference proteome</keyword>
<proteinExistence type="inferred from homology"/>